<feature type="region of interest" description="Disordered" evidence="2">
    <location>
        <begin position="721"/>
        <end position="753"/>
    </location>
</feature>
<keyword evidence="4" id="KW-1185">Reference proteome</keyword>
<feature type="region of interest" description="Disordered" evidence="2">
    <location>
        <begin position="262"/>
        <end position="295"/>
    </location>
</feature>
<sequence length="753" mass="82001">MAAKRRADEYESDLNNESHGSGIAPSVEGAGPVVDLVPSTTNAPAVKRQKMIAPVAPAGVPAKKRSRPSGKGSGLRKSTPASKASTPAAHTSAQDIPGGRPPSRFVDEYNHFAPSTQQTYGPSSSTDAHDGTPAYPEEYRGTPRIGTSPADDQSIAGASLPWEEKHENAEPLPIYNREFLSKDSELVKNLSEQINAAEERAKKAERSIEFAQKMQSKHTKENAILKKNRTDIIEWLQENAPGIQLPDELINVNLAAPSSLASEPTTTFTDAAPTTSPIIDLTNDVDEPSPITSPTISAAEPETLEEKEYEDLTREELHQERERKAAKARRYRGTIASQDKQIIELKKELKTRRKSPKAADLQKQLDRLRESRDTFADAVQELARIERHLTAMLLRYGAFVENVEVTKNIPNLSAEAKAWIARPLANEALEVLQHVVYADYTTPASRATGSRKVPDNVDPTLEDGRKNSQGTIDSGYGGDEQNVAPPAATSNDGLLAEPGMAQTILPPMAPHAPANDGNHSSSPETHYPNNQHCTGVQPQRPDIYEDEQQGATSYSYPNNFNAQPANFVPQSGPLNVVYNTGNHHSDGNVFAGVDNAFNPQASSTDMSGANQSHYQMTQTTYEPVAHFPTSNLPHPGPPPPTANQSQIMSQTEFAALFNQQDDASRDTPNYGLPVMAGADDTMVANNVNLENNPPSYTYAPQNQPLAPPQFLPNEFDFDLQLSNPDFDDFHFDPTGTTQGGGNGYHYPPPPQYQ</sequence>
<organism evidence="3 4">
    <name type="scientific">Knufia fluminis</name>
    <dbReference type="NCBI Taxonomy" id="191047"/>
    <lineage>
        <taxon>Eukaryota</taxon>
        <taxon>Fungi</taxon>
        <taxon>Dikarya</taxon>
        <taxon>Ascomycota</taxon>
        <taxon>Pezizomycotina</taxon>
        <taxon>Eurotiomycetes</taxon>
        <taxon>Chaetothyriomycetidae</taxon>
        <taxon>Chaetothyriales</taxon>
        <taxon>Trichomeriaceae</taxon>
        <taxon>Knufia</taxon>
    </lineage>
</organism>
<dbReference type="AlphaFoldDB" id="A0AAN8EL76"/>
<feature type="compositionally biased region" description="Polar residues" evidence="2">
    <location>
        <begin position="113"/>
        <end position="126"/>
    </location>
</feature>
<keyword evidence="1" id="KW-0175">Coiled coil</keyword>
<evidence type="ECO:0000256" key="2">
    <source>
        <dbReference type="SAM" id="MobiDB-lite"/>
    </source>
</evidence>
<feature type="region of interest" description="Disordered" evidence="2">
    <location>
        <begin position="445"/>
        <end position="538"/>
    </location>
</feature>
<feature type="compositionally biased region" description="Low complexity" evidence="2">
    <location>
        <begin position="77"/>
        <end position="93"/>
    </location>
</feature>
<evidence type="ECO:0000313" key="4">
    <source>
        <dbReference type="Proteomes" id="UP001316803"/>
    </source>
</evidence>
<feature type="compositionally biased region" description="Low complexity" evidence="2">
    <location>
        <begin position="264"/>
        <end position="275"/>
    </location>
</feature>
<evidence type="ECO:0000313" key="3">
    <source>
        <dbReference type="EMBL" id="KAK5949276.1"/>
    </source>
</evidence>
<name>A0AAN8EL76_9EURO</name>
<protein>
    <submittedName>
        <fullName evidence="3">Uncharacterized protein</fullName>
    </submittedName>
</protein>
<dbReference type="EMBL" id="JAKLMC020000037">
    <property type="protein sequence ID" value="KAK5949276.1"/>
    <property type="molecule type" value="Genomic_DNA"/>
</dbReference>
<feature type="coiled-coil region" evidence="1">
    <location>
        <begin position="180"/>
        <end position="214"/>
    </location>
</feature>
<accession>A0AAN8EL76</accession>
<proteinExistence type="predicted"/>
<reference evidence="3 4" key="1">
    <citation type="submission" date="2022-12" db="EMBL/GenBank/DDBJ databases">
        <title>Genomic features and morphological characterization of a novel Knufia sp. strain isolated from spacecraft assembly facility.</title>
        <authorList>
            <person name="Teixeira M."/>
            <person name="Chander A.M."/>
            <person name="Stajich J.E."/>
            <person name="Venkateswaran K."/>
        </authorList>
    </citation>
    <scope>NUCLEOTIDE SEQUENCE [LARGE SCALE GENOMIC DNA]</scope>
    <source>
        <strain evidence="3 4">FJI-L2-BK-P2</strain>
    </source>
</reference>
<gene>
    <name evidence="3" type="ORF">OHC33_009629</name>
</gene>
<feature type="compositionally biased region" description="Polar residues" evidence="2">
    <location>
        <begin position="517"/>
        <end position="537"/>
    </location>
</feature>
<feature type="region of interest" description="Disordered" evidence="2">
    <location>
        <begin position="1"/>
        <end position="166"/>
    </location>
</feature>
<dbReference type="Proteomes" id="UP001316803">
    <property type="component" value="Unassembled WGS sequence"/>
</dbReference>
<evidence type="ECO:0000256" key="1">
    <source>
        <dbReference type="SAM" id="Coils"/>
    </source>
</evidence>
<comment type="caution">
    <text evidence="3">The sequence shown here is derived from an EMBL/GenBank/DDBJ whole genome shotgun (WGS) entry which is preliminary data.</text>
</comment>